<dbReference type="PRINTS" id="PR00480">
    <property type="entry name" value="ASTACIN"/>
</dbReference>
<gene>
    <name evidence="4" type="ORF">D9C73_007897</name>
</gene>
<proteinExistence type="predicted"/>
<dbReference type="GO" id="GO:0004222">
    <property type="term" value="F:metalloendopeptidase activity"/>
    <property type="evidence" value="ECO:0007669"/>
    <property type="project" value="UniProtKB-UniRule"/>
</dbReference>
<feature type="signal peptide" evidence="2">
    <location>
        <begin position="1"/>
        <end position="17"/>
    </location>
</feature>
<feature type="domain" description="Peptidase M12A" evidence="3">
    <location>
        <begin position="60"/>
        <end position="189"/>
    </location>
</feature>
<dbReference type="STRING" id="240159.A0A4U5UGH2"/>
<evidence type="ECO:0000256" key="1">
    <source>
        <dbReference type="PROSITE-ProRule" id="PRU01211"/>
    </source>
</evidence>
<feature type="binding site" evidence="1">
    <location>
        <position position="162"/>
    </location>
    <ligand>
        <name>Zn(2+)</name>
        <dbReference type="ChEBI" id="CHEBI:29105"/>
        <note>catalytic</note>
    </ligand>
</feature>
<dbReference type="InterPro" id="IPR024079">
    <property type="entry name" value="MetalloPept_cat_dom_sf"/>
</dbReference>
<dbReference type="PANTHER" id="PTHR10127">
    <property type="entry name" value="DISCOIDIN, CUB, EGF, LAMININ , AND ZINC METALLOPROTEASE DOMAIN CONTAINING"/>
    <property type="match status" value="1"/>
</dbReference>
<name>A0A4U5UGH2_COLLU</name>
<dbReference type="PROSITE" id="PS51864">
    <property type="entry name" value="ASTACIN"/>
    <property type="match status" value="1"/>
</dbReference>
<dbReference type="Pfam" id="PF01400">
    <property type="entry name" value="Astacin"/>
    <property type="match status" value="1"/>
</dbReference>
<sequence length="189" mass="21303">MKCILGLVVLVAVSAWAEQEVTEALSASEQIEIVNRGVVHSPDEPYIEDDVAYESEAQRNADPCTSRGCKWPKSADGKVYVHYVISRVFSPREVSIIEHGLKSFHQVSCIRFVKSATQKDYLNIKPLNGCWSYLGRLGNAQDLSLDRSGCVYHHTVQHEVLHALGFHHEQKRSDRDQYIRVVLENVTPG</sequence>
<dbReference type="PANTHER" id="PTHR10127:SF779">
    <property type="entry name" value="METALLOENDOPEPTIDASE"/>
    <property type="match status" value="1"/>
</dbReference>
<dbReference type="GO" id="GO:0006508">
    <property type="term" value="P:proteolysis"/>
    <property type="evidence" value="ECO:0007669"/>
    <property type="project" value="UniProtKB-KW"/>
</dbReference>
<organism evidence="4 5">
    <name type="scientific">Collichthys lucidus</name>
    <name type="common">Big head croaker</name>
    <name type="synonym">Sciaena lucida</name>
    <dbReference type="NCBI Taxonomy" id="240159"/>
    <lineage>
        <taxon>Eukaryota</taxon>
        <taxon>Metazoa</taxon>
        <taxon>Chordata</taxon>
        <taxon>Craniata</taxon>
        <taxon>Vertebrata</taxon>
        <taxon>Euteleostomi</taxon>
        <taxon>Actinopterygii</taxon>
        <taxon>Neopterygii</taxon>
        <taxon>Teleostei</taxon>
        <taxon>Neoteleostei</taxon>
        <taxon>Acanthomorphata</taxon>
        <taxon>Eupercaria</taxon>
        <taxon>Sciaenidae</taxon>
        <taxon>Collichthys</taxon>
    </lineage>
</organism>
<keyword evidence="2" id="KW-0732">Signal</keyword>
<accession>A0A4U5UGH2</accession>
<dbReference type="AlphaFoldDB" id="A0A4U5UGH2"/>
<keyword evidence="1 2" id="KW-0862">Zinc</keyword>
<feature type="chain" id="PRO_5021036346" description="Metalloendopeptidase" evidence="2">
    <location>
        <begin position="18"/>
        <end position="189"/>
    </location>
</feature>
<evidence type="ECO:0000313" key="5">
    <source>
        <dbReference type="Proteomes" id="UP000298787"/>
    </source>
</evidence>
<keyword evidence="1 2" id="KW-0479">Metal-binding</keyword>
<evidence type="ECO:0000313" key="4">
    <source>
        <dbReference type="EMBL" id="TKS73816.1"/>
    </source>
</evidence>
<keyword evidence="5" id="KW-1185">Reference proteome</keyword>
<protein>
    <recommendedName>
        <fullName evidence="2">Metalloendopeptidase</fullName>
        <ecNumber evidence="2">3.4.24.-</ecNumber>
    </recommendedName>
</protein>
<dbReference type="InterPro" id="IPR001506">
    <property type="entry name" value="Peptidase_M12A"/>
</dbReference>
<comment type="cofactor">
    <cofactor evidence="1 2">
        <name>Zn(2+)</name>
        <dbReference type="ChEBI" id="CHEBI:29105"/>
    </cofactor>
    <text evidence="1 2">Binds 1 zinc ion per subunit.</text>
</comment>
<dbReference type="InterPro" id="IPR006026">
    <property type="entry name" value="Peptidase_Metallo"/>
</dbReference>
<dbReference type="GO" id="GO:0008270">
    <property type="term" value="F:zinc ion binding"/>
    <property type="evidence" value="ECO:0007669"/>
    <property type="project" value="UniProtKB-UniRule"/>
</dbReference>
<dbReference type="SUPFAM" id="SSF55486">
    <property type="entry name" value="Metalloproteases ('zincins'), catalytic domain"/>
    <property type="match status" value="1"/>
</dbReference>
<dbReference type="Proteomes" id="UP000298787">
    <property type="component" value="Chromosome 7"/>
</dbReference>
<evidence type="ECO:0000259" key="3">
    <source>
        <dbReference type="PROSITE" id="PS51864"/>
    </source>
</evidence>
<feature type="binding site" evidence="1">
    <location>
        <position position="168"/>
    </location>
    <ligand>
        <name>Zn(2+)</name>
        <dbReference type="ChEBI" id="CHEBI:29105"/>
        <note>catalytic</note>
    </ligand>
</feature>
<keyword evidence="1 2" id="KW-0482">Metalloprotease</keyword>
<dbReference type="Gene3D" id="3.40.390.10">
    <property type="entry name" value="Collagenase (Catalytic Domain)"/>
    <property type="match status" value="1"/>
</dbReference>
<reference evidence="4 5" key="1">
    <citation type="submission" date="2019-01" db="EMBL/GenBank/DDBJ databases">
        <title>Genome Assembly of Collichthys lucidus.</title>
        <authorList>
            <person name="Cai M."/>
            <person name="Xiao S."/>
        </authorList>
    </citation>
    <scope>NUCLEOTIDE SEQUENCE [LARGE SCALE GENOMIC DNA]</scope>
    <source>
        <strain evidence="4">JT15FE1705JMU</strain>
        <tissue evidence="4">Muscle</tissue>
    </source>
</reference>
<evidence type="ECO:0000256" key="2">
    <source>
        <dbReference type="RuleBase" id="RU361183"/>
    </source>
</evidence>
<keyword evidence="1 2" id="KW-0378">Hydrolase</keyword>
<feature type="binding site" evidence="1">
    <location>
        <position position="158"/>
    </location>
    <ligand>
        <name>Zn(2+)</name>
        <dbReference type="ChEBI" id="CHEBI:29105"/>
        <note>catalytic</note>
    </ligand>
</feature>
<dbReference type="EC" id="3.4.24.-" evidence="2"/>
<dbReference type="EMBL" id="CM014084">
    <property type="protein sequence ID" value="TKS73816.1"/>
    <property type="molecule type" value="Genomic_DNA"/>
</dbReference>
<feature type="active site" evidence="1">
    <location>
        <position position="159"/>
    </location>
</feature>
<keyword evidence="1 2" id="KW-0645">Protease</keyword>
<comment type="caution">
    <text evidence="1">Lacks conserved residue(s) required for the propagation of feature annotation.</text>
</comment>
<dbReference type="SMART" id="SM00235">
    <property type="entry name" value="ZnMc"/>
    <property type="match status" value="1"/>
</dbReference>